<proteinExistence type="inferred from homology"/>
<evidence type="ECO:0000256" key="2">
    <source>
        <dbReference type="ARBA" id="ARBA00022679"/>
    </source>
</evidence>
<dbReference type="Proteomes" id="UP001151582">
    <property type="component" value="Unassembled WGS sequence"/>
</dbReference>
<dbReference type="GO" id="GO:0008171">
    <property type="term" value="F:O-methyltransferase activity"/>
    <property type="evidence" value="ECO:0007669"/>
    <property type="project" value="InterPro"/>
</dbReference>
<dbReference type="InterPro" id="IPR050362">
    <property type="entry name" value="Cation-dep_OMT"/>
</dbReference>
<accession>A0A9W8B2T3</accession>
<sequence>MRHYVGLDHCRWLRPSAAIGRRMRHVLTGDALRSLPSVDLQHLLTEAYCWDHSAPNSGTSHVGLAAAMDHTVPFAVSNQPALQHLEELRRTAFVRYPQQASMMVSPLQGLWLYWLVLLTGARRVLELGSFMGYSTVWLAEALKANTNSYHANTSTHHDHTAPYLMACEMNPEYVKHLKHTVQNLALEPLVSIRQGAALESLEAIRSTHQPFDLIFLDANKREYVQYYEFILEHGLLSSPQGLMVVDNTLFHDTIHPQYPPVRQVLDQAASLAGADGSAQGSIATNQTRKPSVTARHLYRFNQHVAADPRTEQFIMPLFDGLTLIRHQMRALGPTER</sequence>
<evidence type="ECO:0000313" key="5">
    <source>
        <dbReference type="EMBL" id="KAJ1980544.1"/>
    </source>
</evidence>
<dbReference type="InterPro" id="IPR002935">
    <property type="entry name" value="SAM_O-MeTrfase"/>
</dbReference>
<dbReference type="GO" id="GO:0032259">
    <property type="term" value="P:methylation"/>
    <property type="evidence" value="ECO:0007669"/>
    <property type="project" value="UniProtKB-KW"/>
</dbReference>
<evidence type="ECO:0000256" key="1">
    <source>
        <dbReference type="ARBA" id="ARBA00022603"/>
    </source>
</evidence>
<evidence type="ECO:0000256" key="4">
    <source>
        <dbReference type="ARBA" id="ARBA00023453"/>
    </source>
</evidence>
<gene>
    <name evidence="5" type="ORF">H4R34_002415</name>
</gene>
<organism evidence="5 6">
    <name type="scientific">Dimargaris verticillata</name>
    <dbReference type="NCBI Taxonomy" id="2761393"/>
    <lineage>
        <taxon>Eukaryota</taxon>
        <taxon>Fungi</taxon>
        <taxon>Fungi incertae sedis</taxon>
        <taxon>Zoopagomycota</taxon>
        <taxon>Kickxellomycotina</taxon>
        <taxon>Dimargaritomycetes</taxon>
        <taxon>Dimargaritales</taxon>
        <taxon>Dimargaritaceae</taxon>
        <taxon>Dimargaris</taxon>
    </lineage>
</organism>
<dbReference type="InterPro" id="IPR029063">
    <property type="entry name" value="SAM-dependent_MTases_sf"/>
</dbReference>
<keyword evidence="3" id="KW-0949">S-adenosyl-L-methionine</keyword>
<dbReference type="Pfam" id="PF01596">
    <property type="entry name" value="Methyltransf_3"/>
    <property type="match status" value="1"/>
</dbReference>
<evidence type="ECO:0000313" key="6">
    <source>
        <dbReference type="Proteomes" id="UP001151582"/>
    </source>
</evidence>
<dbReference type="Gene3D" id="3.40.50.150">
    <property type="entry name" value="Vaccinia Virus protein VP39"/>
    <property type="match status" value="1"/>
</dbReference>
<comment type="caution">
    <text evidence="5">The sequence shown here is derived from an EMBL/GenBank/DDBJ whole genome shotgun (WGS) entry which is preliminary data.</text>
</comment>
<reference evidence="5" key="1">
    <citation type="submission" date="2022-07" db="EMBL/GenBank/DDBJ databases">
        <title>Phylogenomic reconstructions and comparative analyses of Kickxellomycotina fungi.</title>
        <authorList>
            <person name="Reynolds N.K."/>
            <person name="Stajich J.E."/>
            <person name="Barry K."/>
            <person name="Grigoriev I.V."/>
            <person name="Crous P."/>
            <person name="Smith M.E."/>
        </authorList>
    </citation>
    <scope>NUCLEOTIDE SEQUENCE</scope>
    <source>
        <strain evidence="5">RSA 567</strain>
    </source>
</reference>
<dbReference type="SUPFAM" id="SSF53335">
    <property type="entry name" value="S-adenosyl-L-methionine-dependent methyltransferases"/>
    <property type="match status" value="1"/>
</dbReference>
<comment type="similarity">
    <text evidence="4">Belongs to the class I-like SAM-binding methyltransferase superfamily. Cation-dependent O-methyltransferase family.</text>
</comment>
<keyword evidence="2" id="KW-0808">Transferase</keyword>
<keyword evidence="6" id="KW-1185">Reference proteome</keyword>
<dbReference type="OrthoDB" id="10251242at2759"/>
<evidence type="ECO:0000256" key="3">
    <source>
        <dbReference type="ARBA" id="ARBA00022691"/>
    </source>
</evidence>
<protein>
    <recommendedName>
        <fullName evidence="7">S-adenosyl-L-methionine-dependent methyltransferase</fullName>
    </recommendedName>
</protein>
<dbReference type="GO" id="GO:0008757">
    <property type="term" value="F:S-adenosylmethionine-dependent methyltransferase activity"/>
    <property type="evidence" value="ECO:0007669"/>
    <property type="project" value="TreeGrafter"/>
</dbReference>
<keyword evidence="1" id="KW-0489">Methyltransferase</keyword>
<dbReference type="PROSITE" id="PS51682">
    <property type="entry name" value="SAM_OMT_I"/>
    <property type="match status" value="1"/>
</dbReference>
<dbReference type="PANTHER" id="PTHR10509:SF14">
    <property type="entry name" value="CAFFEOYL-COA O-METHYLTRANSFERASE 3-RELATED"/>
    <property type="match status" value="1"/>
</dbReference>
<dbReference type="CDD" id="cd02440">
    <property type="entry name" value="AdoMet_MTases"/>
    <property type="match status" value="1"/>
</dbReference>
<dbReference type="AlphaFoldDB" id="A0A9W8B2T3"/>
<evidence type="ECO:0008006" key="7">
    <source>
        <dbReference type="Google" id="ProtNLM"/>
    </source>
</evidence>
<name>A0A9W8B2T3_9FUNG</name>
<dbReference type="EMBL" id="JANBQB010000163">
    <property type="protein sequence ID" value="KAJ1980544.1"/>
    <property type="molecule type" value="Genomic_DNA"/>
</dbReference>
<dbReference type="PANTHER" id="PTHR10509">
    <property type="entry name" value="O-METHYLTRANSFERASE-RELATED"/>
    <property type="match status" value="1"/>
</dbReference>